<dbReference type="EMBL" id="RQEP01000005">
    <property type="protein sequence ID" value="TGK07021.1"/>
    <property type="molecule type" value="Genomic_DNA"/>
</dbReference>
<keyword evidence="1 2" id="KW-0378">Hydrolase</keyword>
<dbReference type="GO" id="GO:0004113">
    <property type="term" value="F:2',3'-cyclic-nucleotide 3'-phosphodiesterase activity"/>
    <property type="evidence" value="ECO:0007669"/>
    <property type="project" value="InterPro"/>
</dbReference>
<feature type="active site" description="Proton donor" evidence="2">
    <location>
        <position position="36"/>
    </location>
</feature>
<dbReference type="SUPFAM" id="SSF55144">
    <property type="entry name" value="LigT-like"/>
    <property type="match status" value="1"/>
</dbReference>
<accession>A0A4R9G6H3</accession>
<sequence length="178" mass="20636">MRTFLGLSLPNSVRERLEGICFGLEEIRWVSPENFHATLVFLGELDREQIETVSEISSDTKHGPFSIEIQGIGVFGHKSPEILYASVSHSEELFRLQKSLDSSLRRAGFSLEKRDYKPHITIGRFKRDKEKRLEMYLKEFDQFHIPSIEIREFHLFSSRSGSNGPIYSVEETYPLLLE</sequence>
<comment type="similarity">
    <text evidence="2">Belongs to the 2H phosphoesterase superfamily. ThpR family.</text>
</comment>
<dbReference type="EC" id="3.1.4.58" evidence="2"/>
<dbReference type="InterPro" id="IPR004175">
    <property type="entry name" value="RNA_CPDase"/>
</dbReference>
<dbReference type="InterPro" id="IPR014051">
    <property type="entry name" value="Phosphoesterase_HXTX"/>
</dbReference>
<feature type="short sequence motif" description="HXTX 1" evidence="2">
    <location>
        <begin position="36"/>
        <end position="39"/>
    </location>
</feature>
<dbReference type="GO" id="GO:0008664">
    <property type="term" value="F:RNA 2',3'-cyclic 3'-phosphodiesterase activity"/>
    <property type="evidence" value="ECO:0007669"/>
    <property type="project" value="UniProtKB-EC"/>
</dbReference>
<keyword evidence="5" id="KW-1185">Reference proteome</keyword>
<dbReference type="PANTHER" id="PTHR35561:SF1">
    <property type="entry name" value="RNA 2',3'-CYCLIC PHOSPHODIESTERASE"/>
    <property type="match status" value="1"/>
</dbReference>
<feature type="active site" description="Proton acceptor" evidence="2">
    <location>
        <position position="119"/>
    </location>
</feature>
<dbReference type="HAMAP" id="MF_01940">
    <property type="entry name" value="RNA_CPDase"/>
    <property type="match status" value="1"/>
</dbReference>
<evidence type="ECO:0000256" key="2">
    <source>
        <dbReference type="HAMAP-Rule" id="MF_01940"/>
    </source>
</evidence>
<comment type="function">
    <text evidence="2">Hydrolyzes RNA 2',3'-cyclic phosphodiester to an RNA 2'-phosphomonoester.</text>
</comment>
<feature type="domain" description="Phosphoesterase HXTX" evidence="3">
    <location>
        <begin position="90"/>
        <end position="167"/>
    </location>
</feature>
<protein>
    <recommendedName>
        <fullName evidence="2">RNA 2',3'-cyclic phosphodiesterase</fullName>
        <shortName evidence="2">RNA 2',3'-CPDase</shortName>
        <ecNumber evidence="2">3.1.4.58</ecNumber>
    </recommendedName>
</protein>
<feature type="short sequence motif" description="HXTX 2" evidence="2">
    <location>
        <begin position="119"/>
        <end position="122"/>
    </location>
</feature>
<evidence type="ECO:0000313" key="4">
    <source>
        <dbReference type="EMBL" id="TGK07021.1"/>
    </source>
</evidence>
<dbReference type="RefSeq" id="WP_135584453.1">
    <property type="nucleotide sequence ID" value="NZ_RQEP01000005.1"/>
</dbReference>
<comment type="catalytic activity">
    <reaction evidence="2">
        <text>a 3'-end 2',3'-cyclophospho-ribonucleotide-RNA + H2O = a 3'-end 2'-phospho-ribonucleotide-RNA + H(+)</text>
        <dbReference type="Rhea" id="RHEA:11828"/>
        <dbReference type="Rhea" id="RHEA-COMP:10464"/>
        <dbReference type="Rhea" id="RHEA-COMP:17353"/>
        <dbReference type="ChEBI" id="CHEBI:15377"/>
        <dbReference type="ChEBI" id="CHEBI:15378"/>
        <dbReference type="ChEBI" id="CHEBI:83064"/>
        <dbReference type="ChEBI" id="CHEBI:173113"/>
        <dbReference type="EC" id="3.1.4.58"/>
    </reaction>
</comment>
<dbReference type="InterPro" id="IPR009097">
    <property type="entry name" value="Cyclic_Pdiesterase"/>
</dbReference>
<dbReference type="Proteomes" id="UP000297453">
    <property type="component" value="Unassembled WGS sequence"/>
</dbReference>
<dbReference type="AlphaFoldDB" id="A0A4R9G6H3"/>
<evidence type="ECO:0000256" key="1">
    <source>
        <dbReference type="ARBA" id="ARBA00022801"/>
    </source>
</evidence>
<comment type="caution">
    <text evidence="4">The sequence shown here is derived from an EMBL/GenBank/DDBJ whole genome shotgun (WGS) entry which is preliminary data.</text>
</comment>
<proteinExistence type="inferred from homology"/>
<dbReference type="Gene3D" id="3.90.1140.10">
    <property type="entry name" value="Cyclic phosphodiesterase"/>
    <property type="match status" value="1"/>
</dbReference>
<dbReference type="Pfam" id="PF02834">
    <property type="entry name" value="LigT_PEase"/>
    <property type="match status" value="2"/>
</dbReference>
<organism evidence="4 5">
    <name type="scientific">Leptospira semungkisensis</name>
    <dbReference type="NCBI Taxonomy" id="2484985"/>
    <lineage>
        <taxon>Bacteria</taxon>
        <taxon>Pseudomonadati</taxon>
        <taxon>Spirochaetota</taxon>
        <taxon>Spirochaetia</taxon>
        <taxon>Leptospirales</taxon>
        <taxon>Leptospiraceae</taxon>
        <taxon>Leptospira</taxon>
    </lineage>
</organism>
<dbReference type="PANTHER" id="PTHR35561">
    <property type="entry name" value="RNA 2',3'-CYCLIC PHOSPHODIESTERASE"/>
    <property type="match status" value="1"/>
</dbReference>
<dbReference type="NCBIfam" id="TIGR02258">
    <property type="entry name" value="2_5_ligase"/>
    <property type="match status" value="1"/>
</dbReference>
<reference evidence="4" key="1">
    <citation type="journal article" date="2019" name="PLoS Negl. Trop. Dis.">
        <title>Revisiting the worldwide diversity of Leptospira species in the environment.</title>
        <authorList>
            <person name="Vincent A.T."/>
            <person name="Schiettekatte O."/>
            <person name="Bourhy P."/>
            <person name="Veyrier F.J."/>
            <person name="Picardeau M."/>
        </authorList>
    </citation>
    <scope>NUCLEOTIDE SEQUENCE [LARGE SCALE GENOMIC DNA]</scope>
    <source>
        <strain evidence="4">SSS9</strain>
    </source>
</reference>
<evidence type="ECO:0000259" key="3">
    <source>
        <dbReference type="Pfam" id="PF02834"/>
    </source>
</evidence>
<dbReference type="OrthoDB" id="9789350at2"/>
<feature type="domain" description="Phosphoesterase HXTX" evidence="3">
    <location>
        <begin position="8"/>
        <end position="81"/>
    </location>
</feature>
<gene>
    <name evidence="4" type="primary">thpR</name>
    <name evidence="4" type="ORF">EHO59_02585</name>
</gene>
<name>A0A4R9G6H3_9LEPT</name>
<evidence type="ECO:0000313" key="5">
    <source>
        <dbReference type="Proteomes" id="UP000297453"/>
    </source>
</evidence>